<dbReference type="NCBIfam" id="NF047734">
    <property type="entry name" value="antiphage_MADS4"/>
    <property type="match status" value="1"/>
</dbReference>
<name>A0ABW4G0A9_9PSEU</name>
<accession>A0ABW4G0A9</accession>
<gene>
    <name evidence="1" type="ORF">ACFSCY_38440</name>
</gene>
<comment type="caution">
    <text evidence="1">The sequence shown here is derived from an EMBL/GenBank/DDBJ whole genome shotgun (WGS) entry which is preliminary data.</text>
</comment>
<dbReference type="Proteomes" id="UP001597145">
    <property type="component" value="Unassembled WGS sequence"/>
</dbReference>
<evidence type="ECO:0000313" key="1">
    <source>
        <dbReference type="EMBL" id="MFD1535301.1"/>
    </source>
</evidence>
<evidence type="ECO:0008006" key="3">
    <source>
        <dbReference type="Google" id="ProtNLM"/>
    </source>
</evidence>
<sequence length="214" mass="24179">MRDVVFLVADSTMQQTLEGFFGRDGFHHSLGCGSVDIDPRANRDVFVAAGQNDPGLYARADELLRPHCTTHRRAVVMLDADWDGSPGKPAIDRHVSTLVANVWKSDEVAVIVLEPEIEAWFWQPHSPHVKAAMNYRGDRPYREVLARAQHWPDGVTKPPRPKEALEYMRKAHRADLSPAVLRRAAQHVSVRRCQDPAFGLLQDTLCRWFPGEGR</sequence>
<dbReference type="InterPro" id="IPR059210">
    <property type="entry name" value="MADS4-like"/>
</dbReference>
<reference evidence="2" key="1">
    <citation type="journal article" date="2019" name="Int. J. Syst. Evol. Microbiol.">
        <title>The Global Catalogue of Microorganisms (GCM) 10K type strain sequencing project: providing services to taxonomists for standard genome sequencing and annotation.</title>
        <authorList>
            <consortium name="The Broad Institute Genomics Platform"/>
            <consortium name="The Broad Institute Genome Sequencing Center for Infectious Disease"/>
            <person name="Wu L."/>
            <person name="Ma J."/>
        </authorList>
    </citation>
    <scope>NUCLEOTIDE SEQUENCE [LARGE SCALE GENOMIC DNA]</scope>
    <source>
        <strain evidence="2">JCM 12165</strain>
    </source>
</reference>
<keyword evidence="2" id="KW-1185">Reference proteome</keyword>
<protein>
    <recommendedName>
        <fullName evidence="3">DUF4276 family protein</fullName>
    </recommendedName>
</protein>
<dbReference type="EMBL" id="JBHUCP010000052">
    <property type="protein sequence ID" value="MFD1535301.1"/>
    <property type="molecule type" value="Genomic_DNA"/>
</dbReference>
<evidence type="ECO:0000313" key="2">
    <source>
        <dbReference type="Proteomes" id="UP001597145"/>
    </source>
</evidence>
<organism evidence="1 2">
    <name type="scientific">Pseudonocardia aurantiaca</name>
    <dbReference type="NCBI Taxonomy" id="75290"/>
    <lineage>
        <taxon>Bacteria</taxon>
        <taxon>Bacillati</taxon>
        <taxon>Actinomycetota</taxon>
        <taxon>Actinomycetes</taxon>
        <taxon>Pseudonocardiales</taxon>
        <taxon>Pseudonocardiaceae</taxon>
        <taxon>Pseudonocardia</taxon>
    </lineage>
</organism>
<proteinExistence type="predicted"/>
<dbReference type="RefSeq" id="WP_343981401.1">
    <property type="nucleotide sequence ID" value="NZ_BAAAJG010000014.1"/>
</dbReference>